<accession>A0A835SFG7</accession>
<dbReference type="CDD" id="cd03124">
    <property type="entry name" value="alpha_CA_prokaryotic_like"/>
    <property type="match status" value="1"/>
</dbReference>
<evidence type="ECO:0000256" key="1">
    <source>
        <dbReference type="SAM" id="SignalP"/>
    </source>
</evidence>
<dbReference type="GO" id="GO:0004089">
    <property type="term" value="F:carbonate dehydratase activity"/>
    <property type="evidence" value="ECO:0007669"/>
    <property type="project" value="InterPro"/>
</dbReference>
<feature type="signal peptide" evidence="1">
    <location>
        <begin position="1"/>
        <end position="22"/>
    </location>
</feature>
<dbReference type="InterPro" id="IPR023561">
    <property type="entry name" value="Carbonic_anhydrase_a-class"/>
</dbReference>
<evidence type="ECO:0000259" key="2">
    <source>
        <dbReference type="PROSITE" id="PS51144"/>
    </source>
</evidence>
<evidence type="ECO:0000313" key="4">
    <source>
        <dbReference type="Proteomes" id="UP000639772"/>
    </source>
</evidence>
<sequence>MASPQLLLALGFATLLASNAIAHTGQIWFGYKGNAPANWGKLSPDYKTCSIGTHQSPINIAKDDVSPQNKLHDLHRQYVDANATVVNNGFNIMVRFIQNAGYMSQDGKHYRLEQLHWHTPSEHTFNMKRFPLEIHLVHKSDDDKIIVVAILYEYGNIDPFIYQLKDAIIELAEKNNSNISIGLVKTKSFRRHTRKFFKYIGSLTTPPCTENVTWYILGKVRKVSKDQIALIRSPLSKDFKRNARPTQLLNGRIVELYDESKFNSSST</sequence>
<evidence type="ECO:0000313" key="3">
    <source>
        <dbReference type="EMBL" id="KAG0503292.1"/>
    </source>
</evidence>
<dbReference type="InterPro" id="IPR041891">
    <property type="entry name" value="Alpha_CA_prokaryot-like"/>
</dbReference>
<name>A0A835SFG7_VANPL</name>
<gene>
    <name evidence="3" type="ORF">HPP92_003364</name>
</gene>
<keyword evidence="1" id="KW-0732">Signal</keyword>
<dbReference type="GO" id="GO:0008270">
    <property type="term" value="F:zinc ion binding"/>
    <property type="evidence" value="ECO:0007669"/>
    <property type="project" value="InterPro"/>
</dbReference>
<reference evidence="3 4" key="1">
    <citation type="journal article" date="2020" name="Nat. Food">
        <title>A phased Vanilla planifolia genome enables genetic improvement of flavour and production.</title>
        <authorList>
            <person name="Hasing T."/>
            <person name="Tang H."/>
            <person name="Brym M."/>
            <person name="Khazi F."/>
            <person name="Huang T."/>
            <person name="Chambers A.H."/>
        </authorList>
    </citation>
    <scope>NUCLEOTIDE SEQUENCE [LARGE SCALE GENOMIC DNA]</scope>
    <source>
        <tissue evidence="3">Leaf</tissue>
    </source>
</reference>
<dbReference type="SUPFAM" id="SSF51069">
    <property type="entry name" value="Carbonic anhydrase"/>
    <property type="match status" value="1"/>
</dbReference>
<dbReference type="Gene3D" id="3.10.200.10">
    <property type="entry name" value="Alpha carbonic anhydrase"/>
    <property type="match status" value="1"/>
</dbReference>
<dbReference type="SMART" id="SM01057">
    <property type="entry name" value="Carb_anhydrase"/>
    <property type="match status" value="1"/>
</dbReference>
<feature type="chain" id="PRO_5033016393" description="Alpha-carbonic anhydrase domain-containing protein" evidence="1">
    <location>
        <begin position="23"/>
        <end position="267"/>
    </location>
</feature>
<dbReference type="Proteomes" id="UP000639772">
    <property type="component" value="Chromosome 1"/>
</dbReference>
<feature type="domain" description="Alpha-carbonic anhydrase" evidence="2">
    <location>
        <begin position="27"/>
        <end position="258"/>
    </location>
</feature>
<protein>
    <recommendedName>
        <fullName evidence="2">Alpha-carbonic anhydrase domain-containing protein</fullName>
    </recommendedName>
</protein>
<dbReference type="PANTHER" id="PTHR18952">
    <property type="entry name" value="CARBONIC ANHYDRASE"/>
    <property type="match status" value="1"/>
</dbReference>
<dbReference type="GO" id="GO:0006730">
    <property type="term" value="P:one-carbon metabolic process"/>
    <property type="evidence" value="ECO:0007669"/>
    <property type="project" value="TreeGrafter"/>
</dbReference>
<dbReference type="PANTHER" id="PTHR18952:SF236">
    <property type="entry name" value="ALPHA CARBONIC ANHYDRASE 1, CHLOROPLASTIC"/>
    <property type="match status" value="1"/>
</dbReference>
<dbReference type="PROSITE" id="PS51144">
    <property type="entry name" value="ALPHA_CA_2"/>
    <property type="match status" value="1"/>
</dbReference>
<dbReference type="AlphaFoldDB" id="A0A835SFG7"/>
<dbReference type="OrthoDB" id="429145at2759"/>
<dbReference type="Pfam" id="PF00194">
    <property type="entry name" value="Carb_anhydrase"/>
    <property type="match status" value="1"/>
</dbReference>
<comment type="caution">
    <text evidence="3">The sequence shown here is derived from an EMBL/GenBank/DDBJ whole genome shotgun (WGS) entry which is preliminary data.</text>
</comment>
<dbReference type="InterPro" id="IPR036398">
    <property type="entry name" value="CA_dom_sf"/>
</dbReference>
<proteinExistence type="predicted"/>
<organism evidence="3 4">
    <name type="scientific">Vanilla planifolia</name>
    <name type="common">Vanilla</name>
    <dbReference type="NCBI Taxonomy" id="51239"/>
    <lineage>
        <taxon>Eukaryota</taxon>
        <taxon>Viridiplantae</taxon>
        <taxon>Streptophyta</taxon>
        <taxon>Embryophyta</taxon>
        <taxon>Tracheophyta</taxon>
        <taxon>Spermatophyta</taxon>
        <taxon>Magnoliopsida</taxon>
        <taxon>Liliopsida</taxon>
        <taxon>Asparagales</taxon>
        <taxon>Orchidaceae</taxon>
        <taxon>Vanilloideae</taxon>
        <taxon>Vanilleae</taxon>
        <taxon>Vanilla</taxon>
    </lineage>
</organism>
<dbReference type="EMBL" id="JADCNM010000001">
    <property type="protein sequence ID" value="KAG0503292.1"/>
    <property type="molecule type" value="Genomic_DNA"/>
</dbReference>
<dbReference type="InterPro" id="IPR001148">
    <property type="entry name" value="CA_dom"/>
</dbReference>